<keyword evidence="3 5" id="KW-1133">Transmembrane helix</keyword>
<keyword evidence="1" id="KW-1003">Cell membrane</keyword>
<dbReference type="Pfam" id="PF02659">
    <property type="entry name" value="Mntp"/>
    <property type="match status" value="1"/>
</dbReference>
<dbReference type="PANTHER" id="PTHR35529">
    <property type="entry name" value="MANGANESE EFFLUX PUMP MNTP-RELATED"/>
    <property type="match status" value="1"/>
</dbReference>
<proteinExistence type="predicted"/>
<accession>A0A1M6VAT6</accession>
<protein>
    <submittedName>
        <fullName evidence="7">Putative Mn2+ efflux pump MntP</fullName>
    </submittedName>
</protein>
<feature type="chain" id="PRO_5012816499" evidence="6">
    <location>
        <begin position="20"/>
        <end position="176"/>
    </location>
</feature>
<keyword evidence="4 5" id="KW-0472">Membrane</keyword>
<feature type="transmembrane region" description="Helical" evidence="5">
    <location>
        <begin position="129"/>
        <end position="145"/>
    </location>
</feature>
<name>A0A1M6VAT6_9BACL</name>
<evidence type="ECO:0000256" key="4">
    <source>
        <dbReference type="ARBA" id="ARBA00023136"/>
    </source>
</evidence>
<dbReference type="InterPro" id="IPR003810">
    <property type="entry name" value="Mntp/YtaF"/>
</dbReference>
<evidence type="ECO:0000313" key="7">
    <source>
        <dbReference type="EMBL" id="SHK78617.1"/>
    </source>
</evidence>
<gene>
    <name evidence="7" type="ORF">SAMN05443507_12263</name>
</gene>
<evidence type="ECO:0000256" key="6">
    <source>
        <dbReference type="SAM" id="SignalP"/>
    </source>
</evidence>
<reference evidence="8" key="1">
    <citation type="submission" date="2016-11" db="EMBL/GenBank/DDBJ databases">
        <authorList>
            <person name="Varghese N."/>
            <person name="Submissions S."/>
        </authorList>
    </citation>
    <scope>NUCLEOTIDE SEQUENCE [LARGE SCALE GENOMIC DNA]</scope>
    <source>
        <strain evidence="8">USBA-503</strain>
    </source>
</reference>
<organism evidence="7 8">
    <name type="scientific">Alicyclobacillus tolerans</name>
    <dbReference type="NCBI Taxonomy" id="90970"/>
    <lineage>
        <taxon>Bacteria</taxon>
        <taxon>Bacillati</taxon>
        <taxon>Bacillota</taxon>
        <taxon>Bacilli</taxon>
        <taxon>Bacillales</taxon>
        <taxon>Alicyclobacillaceae</taxon>
        <taxon>Alicyclobacillus</taxon>
    </lineage>
</organism>
<dbReference type="PANTHER" id="PTHR35529:SF1">
    <property type="entry name" value="MANGANESE EFFLUX PUMP MNTP-RELATED"/>
    <property type="match status" value="1"/>
</dbReference>
<dbReference type="Proteomes" id="UP000184016">
    <property type="component" value="Unassembled WGS sequence"/>
</dbReference>
<evidence type="ECO:0000256" key="2">
    <source>
        <dbReference type="ARBA" id="ARBA00022692"/>
    </source>
</evidence>
<sequence length="176" mass="19002">MFLKLVLAGVVLAANNAAAAVGIGAAGIQRRQQWRTALLFALFEAVMPAIGLLLGHQLSVSLHQSAHWFGAILLALVGVYTFFQKENEETEKTTNGSTWKTWLLAIILSLDNLTVGFGLGVMRVPWIDASLTFGAISLLMTILALETGRWLGRSLRMPVHQFAGALLVVIACVFAL</sequence>
<feature type="transmembrane region" description="Helical" evidence="5">
    <location>
        <begin position="66"/>
        <end position="83"/>
    </location>
</feature>
<keyword evidence="8" id="KW-1185">Reference proteome</keyword>
<feature type="transmembrane region" description="Helical" evidence="5">
    <location>
        <begin position="35"/>
        <end position="54"/>
    </location>
</feature>
<evidence type="ECO:0000313" key="8">
    <source>
        <dbReference type="Proteomes" id="UP000184016"/>
    </source>
</evidence>
<evidence type="ECO:0000256" key="1">
    <source>
        <dbReference type="ARBA" id="ARBA00022475"/>
    </source>
</evidence>
<evidence type="ECO:0000256" key="5">
    <source>
        <dbReference type="SAM" id="Phobius"/>
    </source>
</evidence>
<dbReference type="EMBL" id="FRAF01000022">
    <property type="protein sequence ID" value="SHK78617.1"/>
    <property type="molecule type" value="Genomic_DNA"/>
</dbReference>
<keyword evidence="2 5" id="KW-0812">Transmembrane</keyword>
<feature type="transmembrane region" description="Helical" evidence="5">
    <location>
        <begin position="157"/>
        <end position="175"/>
    </location>
</feature>
<dbReference type="RefSeq" id="WP_072874856.1">
    <property type="nucleotide sequence ID" value="NZ_FRAF01000022.1"/>
</dbReference>
<keyword evidence="6" id="KW-0732">Signal</keyword>
<dbReference type="AlphaFoldDB" id="A0A1M6VAT6"/>
<dbReference type="STRING" id="1830138.SAMN05443507_12263"/>
<feature type="transmembrane region" description="Helical" evidence="5">
    <location>
        <begin position="103"/>
        <end position="122"/>
    </location>
</feature>
<evidence type="ECO:0000256" key="3">
    <source>
        <dbReference type="ARBA" id="ARBA00022989"/>
    </source>
</evidence>
<feature type="signal peptide" evidence="6">
    <location>
        <begin position="1"/>
        <end position="19"/>
    </location>
</feature>